<name>A0A6P1MJK5_9FIRM</name>
<dbReference type="AlphaFoldDB" id="A0A6P1MJK5"/>
<accession>A0A6P1MJK5</accession>
<gene>
    <name evidence="2" type="ORF">Ami3637_07115</name>
</gene>
<dbReference type="RefSeq" id="WP_162361968.1">
    <property type="nucleotide sequence ID" value="NZ_CP047591.1"/>
</dbReference>
<evidence type="ECO:0000256" key="1">
    <source>
        <dbReference type="SAM" id="Phobius"/>
    </source>
</evidence>
<evidence type="ECO:0000313" key="2">
    <source>
        <dbReference type="EMBL" id="QHI72198.1"/>
    </source>
</evidence>
<reference evidence="2 3" key="1">
    <citation type="submission" date="2020-01" db="EMBL/GenBank/DDBJ databases">
        <title>Genomic analysis of Aminipila sp. CBA3637.</title>
        <authorList>
            <person name="Kim Y.B."/>
            <person name="Roh S.W."/>
        </authorList>
    </citation>
    <scope>NUCLEOTIDE SEQUENCE [LARGE SCALE GENOMIC DNA]</scope>
    <source>
        <strain evidence="2 3">CBA3637</strain>
    </source>
</reference>
<protein>
    <submittedName>
        <fullName evidence="2">Uncharacterized protein</fullName>
    </submittedName>
</protein>
<dbReference type="KEGG" id="amic:Ami3637_07115"/>
<proteinExistence type="predicted"/>
<dbReference type="Proteomes" id="UP000463883">
    <property type="component" value="Chromosome"/>
</dbReference>
<dbReference type="EMBL" id="CP047591">
    <property type="protein sequence ID" value="QHI72198.1"/>
    <property type="molecule type" value="Genomic_DNA"/>
</dbReference>
<feature type="transmembrane region" description="Helical" evidence="1">
    <location>
        <begin position="6"/>
        <end position="22"/>
    </location>
</feature>
<keyword evidence="1" id="KW-0472">Membrane</keyword>
<keyword evidence="1" id="KW-1133">Transmembrane helix</keyword>
<organism evidence="2 3">
    <name type="scientific">Aminipila terrae</name>
    <dbReference type="NCBI Taxonomy" id="2697030"/>
    <lineage>
        <taxon>Bacteria</taxon>
        <taxon>Bacillati</taxon>
        <taxon>Bacillota</taxon>
        <taxon>Clostridia</taxon>
        <taxon>Peptostreptococcales</taxon>
        <taxon>Anaerovoracaceae</taxon>
        <taxon>Aminipila</taxon>
    </lineage>
</organism>
<evidence type="ECO:0000313" key="3">
    <source>
        <dbReference type="Proteomes" id="UP000463883"/>
    </source>
</evidence>
<keyword evidence="1" id="KW-0812">Transmembrane</keyword>
<sequence>MAEVVVFIICLILITIGFIFQLKTGEKKKKPKETVIIPEVVQVAFRNFADKLLAEKEILLEEAKIKNWQSLESVSYEQGIFKYYRIEYSLMPQSPVETTGGMILNSREILERFGFKGDMVALFYEENEDIFEISFLPETQITMMGGCRAYIDTRYNNTKIWVPLEEYSMRINGIQLTLFENMAEKPMSEELIATRHLAQGDFASTAQYTETLENDDIEISSWIQFERKRELIYSLRAKTNKIETFRGIHTGCTVQELKEKYPSDLSYNEDLNGNGPAYGYIPQDGTDRYIAFKANEEIISEIFIANGFGVRPFQPEEGYVDQDIPWIEDSYEEKLTEKYARALYLGQHKMDSDPKQVFNQYVTKNFESISVVKKGLWKENQKDKEQIYFVICENPQDKSKLYVEIKLTQIHITKYTNNTIIWVVTHHRSQKKRG</sequence>
<keyword evidence="3" id="KW-1185">Reference proteome</keyword>